<proteinExistence type="predicted"/>
<organism evidence="1 2">
    <name type="scientific">Schistosoma margrebowiei</name>
    <dbReference type="NCBI Taxonomy" id="48269"/>
    <lineage>
        <taxon>Eukaryota</taxon>
        <taxon>Metazoa</taxon>
        <taxon>Spiralia</taxon>
        <taxon>Lophotrochozoa</taxon>
        <taxon>Platyhelminthes</taxon>
        <taxon>Trematoda</taxon>
        <taxon>Digenea</taxon>
        <taxon>Strigeidida</taxon>
        <taxon>Schistosomatoidea</taxon>
        <taxon>Schistosomatidae</taxon>
        <taxon>Schistosoma</taxon>
    </lineage>
</organism>
<name>A0A183LEP3_9TREM</name>
<evidence type="ECO:0000313" key="1">
    <source>
        <dbReference type="EMBL" id="VDO54393.1"/>
    </source>
</evidence>
<dbReference type="Proteomes" id="UP000277204">
    <property type="component" value="Unassembled WGS sequence"/>
</dbReference>
<gene>
    <name evidence="1" type="ORF">SMRZ_LOCUS2268</name>
</gene>
<keyword evidence="2" id="KW-1185">Reference proteome</keyword>
<dbReference type="EMBL" id="UZAI01000566">
    <property type="protein sequence ID" value="VDO54393.1"/>
    <property type="molecule type" value="Genomic_DNA"/>
</dbReference>
<reference evidence="1 2" key="1">
    <citation type="submission" date="2018-11" db="EMBL/GenBank/DDBJ databases">
        <authorList>
            <consortium name="Pathogen Informatics"/>
        </authorList>
    </citation>
    <scope>NUCLEOTIDE SEQUENCE [LARGE SCALE GENOMIC DNA]</scope>
    <source>
        <strain evidence="1 2">Zambia</strain>
    </source>
</reference>
<sequence length="123" mass="14180">MVFGGSQHKTVDLGFVLLGIRQRGVPVILRELTLHDGFNLVSHSFTVRDITTELFVSNILGRKVILNQYGCTTQLTDEEEIKKKHWKQIGHTLRKSNCITKQELIWNPKGKRKRGRTKNTLLR</sequence>
<protein>
    <submittedName>
        <fullName evidence="1">Uncharacterized protein</fullName>
    </submittedName>
</protein>
<evidence type="ECO:0000313" key="2">
    <source>
        <dbReference type="Proteomes" id="UP000277204"/>
    </source>
</evidence>
<accession>A0A183LEP3</accession>
<dbReference type="AlphaFoldDB" id="A0A183LEP3"/>